<organism evidence="1 2">
    <name type="scientific">Leucogyrophana mollusca</name>
    <dbReference type="NCBI Taxonomy" id="85980"/>
    <lineage>
        <taxon>Eukaryota</taxon>
        <taxon>Fungi</taxon>
        <taxon>Dikarya</taxon>
        <taxon>Basidiomycota</taxon>
        <taxon>Agaricomycotina</taxon>
        <taxon>Agaricomycetes</taxon>
        <taxon>Agaricomycetidae</taxon>
        <taxon>Boletales</taxon>
        <taxon>Boletales incertae sedis</taxon>
        <taxon>Leucogyrophana</taxon>
    </lineage>
</organism>
<accession>A0ACB8BSW0</accession>
<evidence type="ECO:0000313" key="2">
    <source>
        <dbReference type="Proteomes" id="UP000790709"/>
    </source>
</evidence>
<comment type="caution">
    <text evidence="1">The sequence shown here is derived from an EMBL/GenBank/DDBJ whole genome shotgun (WGS) entry which is preliminary data.</text>
</comment>
<dbReference type="Proteomes" id="UP000790709">
    <property type="component" value="Unassembled WGS sequence"/>
</dbReference>
<keyword evidence="2" id="KW-1185">Reference proteome</keyword>
<proteinExistence type="predicted"/>
<name>A0ACB8BSW0_9AGAM</name>
<evidence type="ECO:0000313" key="1">
    <source>
        <dbReference type="EMBL" id="KAH7929065.1"/>
    </source>
</evidence>
<sequence>MSHRGSNQSQGCIDRYHGVFMASDQRLAGTICRPLDRTRRYVVLLIPECVREEPRRRCSARALVLSRRRSLHLLEGRGICPVDRFASLFLPLSYLFPRLLRQTPWSDESRVPSRAQFGVLIAHRAIPGALIFTRRVVVKTHRVAQYLCATPCRSSG</sequence>
<dbReference type="EMBL" id="MU266345">
    <property type="protein sequence ID" value="KAH7929065.1"/>
    <property type="molecule type" value="Genomic_DNA"/>
</dbReference>
<reference evidence="1" key="1">
    <citation type="journal article" date="2021" name="New Phytol.">
        <title>Evolutionary innovations through gain and loss of genes in the ectomycorrhizal Boletales.</title>
        <authorList>
            <person name="Wu G."/>
            <person name="Miyauchi S."/>
            <person name="Morin E."/>
            <person name="Kuo A."/>
            <person name="Drula E."/>
            <person name="Varga T."/>
            <person name="Kohler A."/>
            <person name="Feng B."/>
            <person name="Cao Y."/>
            <person name="Lipzen A."/>
            <person name="Daum C."/>
            <person name="Hundley H."/>
            <person name="Pangilinan J."/>
            <person name="Johnson J."/>
            <person name="Barry K."/>
            <person name="LaButti K."/>
            <person name="Ng V."/>
            <person name="Ahrendt S."/>
            <person name="Min B."/>
            <person name="Choi I.G."/>
            <person name="Park H."/>
            <person name="Plett J.M."/>
            <person name="Magnuson J."/>
            <person name="Spatafora J.W."/>
            <person name="Nagy L.G."/>
            <person name="Henrissat B."/>
            <person name="Grigoriev I.V."/>
            <person name="Yang Z.L."/>
            <person name="Xu J."/>
            <person name="Martin F.M."/>
        </authorList>
    </citation>
    <scope>NUCLEOTIDE SEQUENCE</scope>
    <source>
        <strain evidence="1">KUC20120723A-06</strain>
    </source>
</reference>
<protein>
    <submittedName>
        <fullName evidence="1">Uncharacterized protein</fullName>
    </submittedName>
</protein>
<gene>
    <name evidence="1" type="ORF">BV22DRAFT_152115</name>
</gene>